<dbReference type="AlphaFoldDB" id="A0A1G1VUE1"/>
<proteinExistence type="predicted"/>
<dbReference type="Proteomes" id="UP000177324">
    <property type="component" value="Unassembled WGS sequence"/>
</dbReference>
<reference evidence="2 3" key="1">
    <citation type="journal article" date="2016" name="Nat. Commun.">
        <title>Thousands of microbial genomes shed light on interconnected biogeochemical processes in an aquifer system.</title>
        <authorList>
            <person name="Anantharaman K."/>
            <person name="Brown C.T."/>
            <person name="Hug L.A."/>
            <person name="Sharon I."/>
            <person name="Castelle C.J."/>
            <person name="Probst A.J."/>
            <person name="Thomas B.C."/>
            <person name="Singh A."/>
            <person name="Wilkins M.J."/>
            <person name="Karaoz U."/>
            <person name="Brodie E.L."/>
            <person name="Williams K.H."/>
            <person name="Hubbard S.S."/>
            <person name="Banfield J.F."/>
        </authorList>
    </citation>
    <scope>NUCLEOTIDE SEQUENCE [LARGE SCALE GENOMIC DNA]</scope>
</reference>
<name>A0A1G1VUE1_9BACT</name>
<keyword evidence="1" id="KW-0472">Membrane</keyword>
<accession>A0A1G1VUE1</accession>
<dbReference type="EMBL" id="MHCH01000006">
    <property type="protein sequence ID" value="OGY18980.1"/>
    <property type="molecule type" value="Genomic_DNA"/>
</dbReference>
<evidence type="ECO:0000313" key="3">
    <source>
        <dbReference type="Proteomes" id="UP000177324"/>
    </source>
</evidence>
<sequence length="67" mass="7862">MNRVKQALKFIGLVQSTILLGIFYYLVLGLVAIPYQIVKLFKPEVKHPKTYWQPRQVDDVGGLWRQF</sequence>
<gene>
    <name evidence="2" type="ORF">A2784_03555</name>
</gene>
<dbReference type="STRING" id="1797589.A2784_03555"/>
<comment type="caution">
    <text evidence="2">The sequence shown here is derived from an EMBL/GenBank/DDBJ whole genome shotgun (WGS) entry which is preliminary data.</text>
</comment>
<keyword evidence="1" id="KW-1133">Transmembrane helix</keyword>
<evidence type="ECO:0000313" key="2">
    <source>
        <dbReference type="EMBL" id="OGY18980.1"/>
    </source>
</evidence>
<protein>
    <submittedName>
        <fullName evidence="2">Uncharacterized protein</fullName>
    </submittedName>
</protein>
<evidence type="ECO:0000256" key="1">
    <source>
        <dbReference type="SAM" id="Phobius"/>
    </source>
</evidence>
<feature type="transmembrane region" description="Helical" evidence="1">
    <location>
        <begin position="12"/>
        <end position="37"/>
    </location>
</feature>
<keyword evidence="1" id="KW-0812">Transmembrane</keyword>
<organism evidence="2 3">
    <name type="scientific">Candidatus Chisholmbacteria bacterium RIFCSPHIGHO2_01_FULL_48_12</name>
    <dbReference type="NCBI Taxonomy" id="1797589"/>
    <lineage>
        <taxon>Bacteria</taxon>
        <taxon>Candidatus Chisholmiibacteriota</taxon>
    </lineage>
</organism>